<dbReference type="Proteomes" id="UP000192920">
    <property type="component" value="Unassembled WGS sequence"/>
</dbReference>
<dbReference type="InterPro" id="IPR035709">
    <property type="entry name" value="YoaB-like"/>
</dbReference>
<dbReference type="STRING" id="1123014.SAMN02745746_02393"/>
<gene>
    <name evidence="1" type="ORF">SAMN02745746_02393</name>
</gene>
<dbReference type="InterPro" id="IPR006175">
    <property type="entry name" value="YjgF/YER057c/UK114"/>
</dbReference>
<dbReference type="SUPFAM" id="SSF55298">
    <property type="entry name" value="YjgF-like"/>
    <property type="match status" value="1"/>
</dbReference>
<dbReference type="PANTHER" id="PTHR47328:SF1">
    <property type="entry name" value="RUTC FAMILY PROTEIN YOAB"/>
    <property type="match status" value="1"/>
</dbReference>
<dbReference type="Pfam" id="PF01042">
    <property type="entry name" value="Ribonuc_L-PSP"/>
    <property type="match status" value="1"/>
</dbReference>
<evidence type="ECO:0000313" key="1">
    <source>
        <dbReference type="EMBL" id="SMF29220.1"/>
    </source>
</evidence>
<name>A0A1Y6BUX8_9NEIS</name>
<reference evidence="2" key="1">
    <citation type="submission" date="2017-04" db="EMBL/GenBank/DDBJ databases">
        <authorList>
            <person name="Varghese N."/>
            <person name="Submissions S."/>
        </authorList>
    </citation>
    <scope>NUCLEOTIDE SEQUENCE [LARGE SCALE GENOMIC DNA]</scope>
    <source>
        <strain evidence="2">DSM 22618</strain>
    </source>
</reference>
<organism evidence="1 2">
    <name type="scientific">Pseudogulbenkiania subflava DSM 22618</name>
    <dbReference type="NCBI Taxonomy" id="1123014"/>
    <lineage>
        <taxon>Bacteria</taxon>
        <taxon>Pseudomonadati</taxon>
        <taxon>Pseudomonadota</taxon>
        <taxon>Betaproteobacteria</taxon>
        <taxon>Neisseriales</taxon>
        <taxon>Chromobacteriaceae</taxon>
        <taxon>Pseudogulbenkiania</taxon>
    </lineage>
</organism>
<evidence type="ECO:0000313" key="2">
    <source>
        <dbReference type="Proteomes" id="UP000192920"/>
    </source>
</evidence>
<protein>
    <submittedName>
        <fullName evidence="1">Enamine deaminase RidA, house cleaning of reactive enamine intermediates, YjgF/YER057c/UK114 family</fullName>
    </submittedName>
</protein>
<sequence>MTISRIHSNPRLSDAVVFGQLVYLSGQVPGDRTQDARGQTREVLAKIDRLLATAGSDRAHILSATLWLKDIARDFAAMNEEWSAWLPPGASPARATTEAQLASPDVLVEIMLTAAVIAVPDR</sequence>
<dbReference type="AlphaFoldDB" id="A0A1Y6BUX8"/>
<dbReference type="EMBL" id="FXAG01000012">
    <property type="protein sequence ID" value="SMF29220.1"/>
    <property type="molecule type" value="Genomic_DNA"/>
</dbReference>
<dbReference type="InterPro" id="IPR035959">
    <property type="entry name" value="RutC-like_sf"/>
</dbReference>
<dbReference type="Gene3D" id="3.30.1330.40">
    <property type="entry name" value="RutC-like"/>
    <property type="match status" value="1"/>
</dbReference>
<keyword evidence="2" id="KW-1185">Reference proteome</keyword>
<dbReference type="RefSeq" id="WP_085276637.1">
    <property type="nucleotide sequence ID" value="NZ_FXAG01000012.1"/>
</dbReference>
<dbReference type="CDD" id="cd06150">
    <property type="entry name" value="YjgF_YER057c_UK114_like_2"/>
    <property type="match status" value="1"/>
</dbReference>
<accession>A0A1Y6BUX8</accession>
<dbReference type="PANTHER" id="PTHR47328">
    <property type="match status" value="1"/>
</dbReference>
<proteinExistence type="predicted"/>